<dbReference type="AlphaFoldDB" id="A0A7H9AYP0"/>
<dbReference type="Pfam" id="PF21457">
    <property type="entry name" value="zf-CCCH_2-like_3"/>
    <property type="match status" value="1"/>
</dbReference>
<dbReference type="Pfam" id="PF11517">
    <property type="entry name" value="Nab2"/>
    <property type="match status" value="1"/>
</dbReference>
<accession>A0A7H9AYP0</accession>
<sequence length="522" mass="57974">MSQEEYTENLKVIVAEKLSTLQGFTEDIKYVAEYIVLLMVNGGTVETVVQELLTLFDSVPAESLMDVVQTAFFALEALQQGETVNSIVNKIRGVPEVQSQQMALPAQQQQQQQSQREAQPLSQQHQQLESGEYRQPQQVPSAFSGIVPLANQDNREAPQFTLTGFQPQFDQQRATSNTGRPRGGARGGRGSLRGASRGSHRNNNNSRFNPLAKALGMESDPNSNSSNVHHRKEGRCKVFPRCPLGKTCPHAHPTKVCNDYPNCPKPAGTCEYLHPNQDEDLMREIERTRDEFQQRKAAILAARSKPIRTGIVLCKFGHLCTNPMCPFGHPTPANEDAKVIDLVWCPDNLNCTDPNCKRAHSSISKIKQVQPMGKAKNIATSGESYCSKPMGKPIEKSLEQCKFGAHCTNKRCKYRHARSHIMCREGANCTRIDCLFGHPINEDCKFGVACRNAYCLFRHPEGRVLPEKKYDASSNANSTSTSERVFAMPESAAIEPVADQNRGEQLFAATNSQQVDHDTDMA</sequence>
<keyword evidence="4" id="KW-0677">Repeat</keyword>
<comment type="similarity">
    <text evidence="2">Belongs to the ZC3H14 family.</text>
</comment>
<dbReference type="GO" id="GO:0008143">
    <property type="term" value="F:poly(A) binding"/>
    <property type="evidence" value="ECO:0007669"/>
    <property type="project" value="InterPro"/>
</dbReference>
<dbReference type="Gene3D" id="1.10.340.40">
    <property type="entry name" value="Nuclear abundant poly(A) RNA-bind protein 2, N-terminal domain"/>
    <property type="match status" value="1"/>
</dbReference>
<evidence type="ECO:0000256" key="6">
    <source>
        <dbReference type="ARBA" id="ARBA00022833"/>
    </source>
</evidence>
<evidence type="ECO:0000256" key="5">
    <source>
        <dbReference type="ARBA" id="ARBA00022771"/>
    </source>
</evidence>
<feature type="compositionally biased region" description="Polar residues" evidence="8">
    <location>
        <begin position="163"/>
        <end position="178"/>
    </location>
</feature>
<feature type="compositionally biased region" description="Gly residues" evidence="8">
    <location>
        <begin position="181"/>
        <end position="191"/>
    </location>
</feature>
<dbReference type="FunFam" id="4.10.1000.40:FF:000005">
    <property type="entry name" value="Polyadenylated RNA binding protein"/>
    <property type="match status" value="1"/>
</dbReference>
<evidence type="ECO:0000259" key="11">
    <source>
        <dbReference type="Pfam" id="PF21457"/>
    </source>
</evidence>
<dbReference type="InterPro" id="IPR049017">
    <property type="entry name" value="Nab2_Znf4"/>
</dbReference>
<feature type="domain" description="RNA-binding Nab2-type zinc finger" evidence="11">
    <location>
        <begin position="255"/>
        <end position="283"/>
    </location>
</feature>
<dbReference type="GeneID" id="59234938"/>
<dbReference type="PANTHER" id="PTHR14738:SF29">
    <property type="entry name" value="ZINC FINGER CCCH DOMAIN-CONTAINING PROTEIN 14"/>
    <property type="match status" value="1"/>
</dbReference>
<proteinExistence type="inferred from homology"/>
<dbReference type="PANTHER" id="PTHR14738">
    <property type="entry name" value="ZINC FINGER CCCH DOMAIN-CONTAINING PROTEIN 14"/>
    <property type="match status" value="1"/>
</dbReference>
<dbReference type="EMBL" id="CP058605">
    <property type="protein sequence ID" value="QLG71277.1"/>
    <property type="molecule type" value="Genomic_DNA"/>
</dbReference>
<evidence type="ECO:0000313" key="13">
    <source>
        <dbReference type="EMBL" id="QLG71277.1"/>
    </source>
</evidence>
<evidence type="ECO:0000256" key="4">
    <source>
        <dbReference type="ARBA" id="ARBA00022737"/>
    </source>
</evidence>
<dbReference type="FunFam" id="4.10.1000.40:FF:000003">
    <property type="entry name" value="Nuclear polyadenylated RNA-binding protein NAB2"/>
    <property type="match status" value="1"/>
</dbReference>
<dbReference type="InterPro" id="IPR040366">
    <property type="entry name" value="Nab2/ZC3H14"/>
</dbReference>
<feature type="domain" description="Nab2 type CCCH zinc finger 4" evidence="12">
    <location>
        <begin position="333"/>
        <end position="361"/>
    </location>
</feature>
<dbReference type="KEGG" id="zmk:HG535_0B03160"/>
<keyword evidence="6" id="KW-0862">Zinc</keyword>
<evidence type="ECO:0000259" key="12">
    <source>
        <dbReference type="Pfam" id="PF21803"/>
    </source>
</evidence>
<evidence type="ECO:0000256" key="7">
    <source>
        <dbReference type="ARBA" id="ARBA00023242"/>
    </source>
</evidence>
<evidence type="ECO:0000256" key="3">
    <source>
        <dbReference type="ARBA" id="ARBA00022723"/>
    </source>
</evidence>
<gene>
    <name evidence="13" type="ORF">HG535_0B03160</name>
</gene>
<evidence type="ECO:0000256" key="8">
    <source>
        <dbReference type="SAM" id="MobiDB-lite"/>
    </source>
</evidence>
<dbReference type="GO" id="GO:0005634">
    <property type="term" value="C:nucleus"/>
    <property type="evidence" value="ECO:0007669"/>
    <property type="project" value="UniProtKB-SubCell"/>
</dbReference>
<feature type="domain" description="Nuclear polyadenylated RNA-binding 2 protein CCCH zinc finger 1" evidence="10">
    <location>
        <begin position="227"/>
        <end position="252"/>
    </location>
</feature>
<keyword evidence="14" id="KW-1185">Reference proteome</keyword>
<feature type="domain" description="Nuclear abundant poly(A) RNA-binding protein Nab2 N-terminal" evidence="9">
    <location>
        <begin position="1"/>
        <end position="100"/>
    </location>
</feature>
<feature type="compositionally biased region" description="Polar residues" evidence="8">
    <location>
        <begin position="125"/>
        <end position="137"/>
    </location>
</feature>
<dbReference type="OrthoDB" id="438553at2759"/>
<dbReference type="Gene3D" id="4.10.1000.40">
    <property type="match status" value="3"/>
</dbReference>
<keyword evidence="5" id="KW-0863">Zinc-finger</keyword>
<reference evidence="13 14" key="1">
    <citation type="submission" date="2020-07" db="EMBL/GenBank/DDBJ databases">
        <title>The yeast mating-type switching endonuclease HO is a domesticated member of an unorthodox homing genetic element family.</title>
        <authorList>
            <person name="Coughlan A.Y."/>
            <person name="Lombardi L."/>
            <person name="Braun-Galleani S."/>
            <person name="Martos A.R."/>
            <person name="Galeote V."/>
            <person name="Bigey F."/>
            <person name="Dequin S."/>
            <person name="Byrne K.P."/>
            <person name="Wolfe K.H."/>
        </authorList>
    </citation>
    <scope>NUCLEOTIDE SEQUENCE [LARGE SCALE GENOMIC DNA]</scope>
    <source>
        <strain evidence="13 14">NRRL Y-6702</strain>
    </source>
</reference>
<feature type="region of interest" description="Disordered" evidence="8">
    <location>
        <begin position="163"/>
        <end position="209"/>
    </location>
</feature>
<name>A0A7H9AYP0_ZYGMR</name>
<protein>
    <recommendedName>
        <fullName evidence="15">C3H1-type domain-containing protein</fullName>
    </recommendedName>
</protein>
<evidence type="ECO:0000256" key="1">
    <source>
        <dbReference type="ARBA" id="ARBA00004123"/>
    </source>
</evidence>
<evidence type="ECO:0000259" key="10">
    <source>
        <dbReference type="Pfam" id="PF18260"/>
    </source>
</evidence>
<feature type="region of interest" description="Disordered" evidence="8">
    <location>
        <begin position="99"/>
        <end position="137"/>
    </location>
</feature>
<dbReference type="InterPro" id="IPR048410">
    <property type="entry name" value="Znf-CCCH_2-like_3"/>
</dbReference>
<dbReference type="Proteomes" id="UP000509704">
    <property type="component" value="Chromosome 2"/>
</dbReference>
<evidence type="ECO:0000313" key="14">
    <source>
        <dbReference type="Proteomes" id="UP000509704"/>
    </source>
</evidence>
<evidence type="ECO:0000256" key="2">
    <source>
        <dbReference type="ARBA" id="ARBA00008423"/>
    </source>
</evidence>
<dbReference type="InterPro" id="IPR043094">
    <property type="entry name" value="Nab2/ZC3H14_N_sf"/>
</dbReference>
<keyword evidence="7" id="KW-0539">Nucleus</keyword>
<dbReference type="Pfam" id="PF14608">
    <property type="entry name" value="zf-CCCH_2"/>
    <property type="match status" value="4"/>
</dbReference>
<dbReference type="InterPro" id="IPR041044">
    <property type="entry name" value="Nab2p_Zf1"/>
</dbReference>
<evidence type="ECO:0008006" key="15">
    <source>
        <dbReference type="Google" id="ProtNLM"/>
    </source>
</evidence>
<evidence type="ECO:0000259" key="9">
    <source>
        <dbReference type="Pfam" id="PF11517"/>
    </source>
</evidence>
<comment type="subcellular location">
    <subcellularLocation>
        <location evidence="1">Nucleus</location>
    </subcellularLocation>
</comment>
<feature type="compositionally biased region" description="Low complexity" evidence="8">
    <location>
        <begin position="99"/>
        <end position="124"/>
    </location>
</feature>
<dbReference type="Pfam" id="PF21803">
    <property type="entry name" value="Nab2-zf4"/>
    <property type="match status" value="1"/>
</dbReference>
<dbReference type="GO" id="GO:0005737">
    <property type="term" value="C:cytoplasm"/>
    <property type="evidence" value="ECO:0007669"/>
    <property type="project" value="TreeGrafter"/>
</dbReference>
<dbReference type="Pfam" id="PF18260">
    <property type="entry name" value="Nab2p_Zf1"/>
    <property type="match status" value="1"/>
</dbReference>
<dbReference type="GO" id="GO:0008270">
    <property type="term" value="F:zinc ion binding"/>
    <property type="evidence" value="ECO:0007669"/>
    <property type="project" value="UniProtKB-KW"/>
</dbReference>
<dbReference type="GO" id="GO:0043488">
    <property type="term" value="P:regulation of mRNA stability"/>
    <property type="evidence" value="ECO:0007669"/>
    <property type="project" value="InterPro"/>
</dbReference>
<feature type="compositionally biased region" description="Low complexity" evidence="8">
    <location>
        <begin position="192"/>
        <end position="209"/>
    </location>
</feature>
<keyword evidence="3" id="KW-0479">Metal-binding</keyword>
<dbReference type="InterPro" id="IPR021083">
    <property type="entry name" value="Nab2_N"/>
</dbReference>
<organism evidence="13 14">
    <name type="scientific">Zygotorulaspora mrakii</name>
    <name type="common">Zygosaccharomyces mrakii</name>
    <dbReference type="NCBI Taxonomy" id="42260"/>
    <lineage>
        <taxon>Eukaryota</taxon>
        <taxon>Fungi</taxon>
        <taxon>Dikarya</taxon>
        <taxon>Ascomycota</taxon>
        <taxon>Saccharomycotina</taxon>
        <taxon>Saccharomycetes</taxon>
        <taxon>Saccharomycetales</taxon>
        <taxon>Saccharomycetaceae</taxon>
        <taxon>Zygotorulaspora</taxon>
    </lineage>
</organism>
<dbReference type="RefSeq" id="XP_037143005.1">
    <property type="nucleotide sequence ID" value="XM_037287110.1"/>
</dbReference>